<proteinExistence type="inferred from homology"/>
<keyword evidence="5" id="KW-0378">Hydrolase</keyword>
<name>A3LUD2_PICST</name>
<evidence type="ECO:0000256" key="5">
    <source>
        <dbReference type="ARBA" id="ARBA00022801"/>
    </source>
</evidence>
<evidence type="ECO:0000256" key="11">
    <source>
        <dbReference type="PIRSR" id="PIRSR610347-3"/>
    </source>
</evidence>
<feature type="active site" description="Nucleophile" evidence="9">
    <location>
        <position position="173"/>
    </location>
</feature>
<comment type="similarity">
    <text evidence="2">Belongs to the tyrosyl-DNA phosphodiesterase family.</text>
</comment>
<dbReference type="GO" id="GO:0003690">
    <property type="term" value="F:double-stranded DNA binding"/>
    <property type="evidence" value="ECO:0007669"/>
    <property type="project" value="TreeGrafter"/>
</dbReference>
<dbReference type="eggNOG" id="KOG2031">
    <property type="taxonomic scope" value="Eukaryota"/>
</dbReference>
<gene>
    <name evidence="13" type="ORF">PICST_67678</name>
</gene>
<feature type="binding site" evidence="10">
    <location>
        <position position="175"/>
    </location>
    <ligand>
        <name>substrate</name>
    </ligand>
</feature>
<dbReference type="GO" id="GO:0006281">
    <property type="term" value="P:DNA repair"/>
    <property type="evidence" value="ECO:0007669"/>
    <property type="project" value="UniProtKB-KW"/>
</dbReference>
<organism evidence="13 14">
    <name type="scientific">Scheffersomyces stipitis (strain ATCC 58785 / CBS 6054 / NBRC 10063 / NRRL Y-11545)</name>
    <name type="common">Yeast</name>
    <name type="synonym">Pichia stipitis</name>
    <dbReference type="NCBI Taxonomy" id="322104"/>
    <lineage>
        <taxon>Eukaryota</taxon>
        <taxon>Fungi</taxon>
        <taxon>Dikarya</taxon>
        <taxon>Ascomycota</taxon>
        <taxon>Saccharomycotina</taxon>
        <taxon>Pichiomycetes</taxon>
        <taxon>Debaryomycetaceae</taxon>
        <taxon>Scheffersomyces</taxon>
    </lineage>
</organism>
<keyword evidence="14" id="KW-1185">Reference proteome</keyword>
<dbReference type="InterPro" id="IPR010347">
    <property type="entry name" value="Tdp1"/>
</dbReference>
<dbReference type="AlphaFoldDB" id="A3LUD2"/>
<evidence type="ECO:0000256" key="6">
    <source>
        <dbReference type="ARBA" id="ARBA00022839"/>
    </source>
</evidence>
<dbReference type="GO" id="GO:0005634">
    <property type="term" value="C:nucleus"/>
    <property type="evidence" value="ECO:0007669"/>
    <property type="project" value="UniProtKB-SubCell"/>
</dbReference>
<evidence type="ECO:0000256" key="3">
    <source>
        <dbReference type="ARBA" id="ARBA00022722"/>
    </source>
</evidence>
<dbReference type="GO" id="GO:0003697">
    <property type="term" value="F:single-stranded DNA binding"/>
    <property type="evidence" value="ECO:0007669"/>
    <property type="project" value="TreeGrafter"/>
</dbReference>
<evidence type="ECO:0000256" key="10">
    <source>
        <dbReference type="PIRSR" id="PIRSR610347-2"/>
    </source>
</evidence>
<dbReference type="CDD" id="cd09196">
    <property type="entry name" value="PLDc_yTdp1_2"/>
    <property type="match status" value="1"/>
</dbReference>
<dbReference type="STRING" id="322104.A3LUD2"/>
<dbReference type="RefSeq" id="XP_001384596.2">
    <property type="nucleotide sequence ID" value="XM_001384559.1"/>
</dbReference>
<keyword evidence="8" id="KW-0539">Nucleus</keyword>
<evidence type="ECO:0000313" key="14">
    <source>
        <dbReference type="Proteomes" id="UP000002258"/>
    </source>
</evidence>
<reference evidence="13 14" key="1">
    <citation type="journal article" date="2007" name="Nat. Biotechnol.">
        <title>Genome sequence of the lignocellulose-bioconverting and xylose-fermenting yeast Pichia stipitis.</title>
        <authorList>
            <person name="Jeffries T.W."/>
            <person name="Grigoriev I.V."/>
            <person name="Grimwood J."/>
            <person name="Laplaza J.M."/>
            <person name="Aerts A."/>
            <person name="Salamov A."/>
            <person name="Schmutz J."/>
            <person name="Lindquist E."/>
            <person name="Dehal P."/>
            <person name="Shapiro H."/>
            <person name="Jin Y.S."/>
            <person name="Passoth V."/>
            <person name="Richardson P.M."/>
        </authorList>
    </citation>
    <scope>NUCLEOTIDE SEQUENCE [LARGE SCALE GENOMIC DNA]</scope>
    <source>
        <strain evidence="14">ATCC 58785 / CBS 6054 / NBRC 10063 / NRRL Y-11545</strain>
    </source>
</reference>
<feature type="binding site" evidence="10">
    <location>
        <position position="437"/>
    </location>
    <ligand>
        <name>substrate</name>
    </ligand>
</feature>
<evidence type="ECO:0000256" key="1">
    <source>
        <dbReference type="ARBA" id="ARBA00004123"/>
    </source>
</evidence>
<feature type="site" description="Interaction with DNA" evidence="11">
    <location>
        <position position="461"/>
    </location>
</feature>
<dbReference type="HOGENOM" id="CLU_010413_2_0_1"/>
<keyword evidence="3" id="KW-0540">Nuclease</keyword>
<accession>A3LUD2</accession>
<evidence type="ECO:0000256" key="12">
    <source>
        <dbReference type="SAM" id="MobiDB-lite"/>
    </source>
</evidence>
<dbReference type="SUPFAM" id="SSF56024">
    <property type="entry name" value="Phospholipase D/nuclease"/>
    <property type="match status" value="2"/>
</dbReference>
<evidence type="ECO:0000313" key="13">
    <source>
        <dbReference type="EMBL" id="ABN66567.2"/>
    </source>
</evidence>
<evidence type="ECO:0000256" key="8">
    <source>
        <dbReference type="ARBA" id="ARBA00023242"/>
    </source>
</evidence>
<sequence length="553" mass="62505">MAESRKRSAAFLSASRHWSSKKSEPESKNTEDTDNDDVVITKVVPLTQSDNSTPINKKQKLATSIRKASPIKLLSNPSYDDEVEAIVNKDTISIEDLLGASDLDETFQFNFTVDLPMFLRYLNPKFQRNGKKITFVTGSVLLDPSDPDTSIFKNQFNISEVTAAIPNRFGTHHTKMMVNFFEDKSCEIVIMSFNLNKIDVVGLTQTLWRSGRLQLETEDSVKLERGENFKRDFMNYLKKYNSPVVTSLADRLQSYDFHSIDVELLASAPGKYEITNLTDKDEVYGYGKLYQILKRNNLLVDNTKGDKLYNFLSQVTSISYPFNVRGSQTASVFSHLLAPLVFSGGSNGFKILLPGSDSTSKHQKDNYYLPHMVYPTVKEIANNNVGFGAGQAVHMKHTKSDTHRYQYQQNIRPYLRKWNSSGSDIVTGRESVVPHCKYFMCDNGDNFSSLKWALVGSHNLSKQAWGSPVPKSTNPNKYEISSFELGVVVFPKEGEKLVPAYGEDTVNDDKAIPLRMPFSLPPTKYTAQDEPWSEWVSYGELKDKFGQTYNLSK</sequence>
<dbReference type="InParanoid" id="A3LUD2"/>
<dbReference type="GeneID" id="4838883"/>
<dbReference type="OMA" id="PLIKECW"/>
<dbReference type="KEGG" id="pic:PICST_67678"/>
<dbReference type="EMBL" id="CP000498">
    <property type="protein sequence ID" value="ABN66567.2"/>
    <property type="molecule type" value="Genomic_DNA"/>
</dbReference>
<dbReference type="GO" id="GO:0004527">
    <property type="term" value="F:exonuclease activity"/>
    <property type="evidence" value="ECO:0007669"/>
    <property type="project" value="UniProtKB-KW"/>
</dbReference>
<evidence type="ECO:0000256" key="7">
    <source>
        <dbReference type="ARBA" id="ARBA00023204"/>
    </source>
</evidence>
<dbReference type="Gene3D" id="3.30.870.10">
    <property type="entry name" value="Endonuclease Chain A"/>
    <property type="match status" value="2"/>
</dbReference>
<dbReference type="CDD" id="cd09194">
    <property type="entry name" value="PLDc_yTdp1_1"/>
    <property type="match status" value="1"/>
</dbReference>
<dbReference type="PANTHER" id="PTHR12415:SF0">
    <property type="entry name" value="TYROSYL-DNA PHOSPHODIESTERASE 1"/>
    <property type="match status" value="1"/>
</dbReference>
<evidence type="ECO:0000256" key="9">
    <source>
        <dbReference type="PIRSR" id="PIRSR610347-1"/>
    </source>
</evidence>
<evidence type="ECO:0000256" key="2">
    <source>
        <dbReference type="ARBA" id="ARBA00010205"/>
    </source>
</evidence>
<dbReference type="PANTHER" id="PTHR12415">
    <property type="entry name" value="TYROSYL-DNA PHOSPHODIESTERASE 1"/>
    <property type="match status" value="1"/>
</dbReference>
<evidence type="ECO:0000256" key="4">
    <source>
        <dbReference type="ARBA" id="ARBA00022763"/>
    </source>
</evidence>
<dbReference type="Pfam" id="PF06087">
    <property type="entry name" value="Tyr-DNA_phospho"/>
    <property type="match status" value="1"/>
</dbReference>
<dbReference type="Proteomes" id="UP000002258">
    <property type="component" value="Chromosome 4"/>
</dbReference>
<keyword evidence="6" id="KW-0269">Exonuclease</keyword>
<feature type="active site" description="Proton donor/acceptor" evidence="9">
    <location>
        <position position="435"/>
    </location>
</feature>
<feature type="region of interest" description="Disordered" evidence="12">
    <location>
        <begin position="1"/>
        <end position="37"/>
    </location>
</feature>
<dbReference type="OrthoDB" id="47785at2759"/>
<dbReference type="GO" id="GO:0017005">
    <property type="term" value="F:3'-tyrosyl-DNA phosphodiesterase activity"/>
    <property type="evidence" value="ECO:0007669"/>
    <property type="project" value="TreeGrafter"/>
</dbReference>
<feature type="compositionally biased region" description="Basic and acidic residues" evidence="12">
    <location>
        <begin position="21"/>
        <end position="31"/>
    </location>
</feature>
<protein>
    <submittedName>
        <fullName evidence="13">Putative tyrosyl-DNA phosphodiesterase</fullName>
    </submittedName>
</protein>
<comment type="subcellular location">
    <subcellularLocation>
        <location evidence="1">Nucleus</location>
    </subcellularLocation>
</comment>
<dbReference type="FunCoup" id="A3LUD2">
    <property type="interactions" value="475"/>
</dbReference>
<keyword evidence="7" id="KW-0234">DNA repair</keyword>
<keyword evidence="4" id="KW-0227">DNA damage</keyword>